<dbReference type="SUPFAM" id="SSF54495">
    <property type="entry name" value="UBC-like"/>
    <property type="match status" value="1"/>
</dbReference>
<reference evidence="4" key="1">
    <citation type="submission" date="2014-09" db="EMBL/GenBank/DDBJ databases">
        <authorList>
            <person name="Magalhaes I.L.F."/>
            <person name="Oliveira U."/>
            <person name="Santos F.R."/>
            <person name="Vidigal T.H.D.A."/>
            <person name="Brescovit A.D."/>
            <person name="Santos A.J."/>
        </authorList>
    </citation>
    <scope>NUCLEOTIDE SEQUENCE</scope>
    <source>
        <tissue evidence="4">Shoot tissue taken approximately 20 cm above the soil surface</tissue>
    </source>
</reference>
<dbReference type="CDD" id="cd23837">
    <property type="entry name" value="UBCc_UBE2O"/>
    <property type="match status" value="1"/>
</dbReference>
<reference evidence="4" key="2">
    <citation type="journal article" date="2015" name="Data Brief">
        <title>Shoot transcriptome of the giant reed, Arundo donax.</title>
        <authorList>
            <person name="Barrero R.A."/>
            <person name="Guerrero F.D."/>
            <person name="Moolhuijzen P."/>
            <person name="Goolsby J.A."/>
            <person name="Tidwell J."/>
            <person name="Bellgard S.E."/>
            <person name="Bellgard M.I."/>
        </authorList>
    </citation>
    <scope>NUCLEOTIDE SEQUENCE</scope>
    <source>
        <tissue evidence="4">Shoot tissue taken approximately 20 cm above the soil surface</tissue>
    </source>
</reference>
<dbReference type="Pfam" id="PF00179">
    <property type="entry name" value="UQ_con"/>
    <property type="match status" value="1"/>
</dbReference>
<name>A0A0A9DNR8_ARUDO</name>
<accession>A0A0A9DNR8</accession>
<dbReference type="PANTHER" id="PTHR46116">
    <property type="entry name" value="(E3-INDEPENDENT) E2 UBIQUITIN-CONJUGATING ENZYME"/>
    <property type="match status" value="1"/>
</dbReference>
<dbReference type="EMBL" id="GBRH01210595">
    <property type="protein sequence ID" value="JAD87300.1"/>
    <property type="molecule type" value="Transcribed_RNA"/>
</dbReference>
<evidence type="ECO:0000256" key="1">
    <source>
        <dbReference type="ARBA" id="ARBA00022679"/>
    </source>
</evidence>
<dbReference type="AlphaFoldDB" id="A0A0A9DNR8"/>
<dbReference type="GO" id="GO:0061631">
    <property type="term" value="F:ubiquitin conjugating enzyme activity"/>
    <property type="evidence" value="ECO:0007669"/>
    <property type="project" value="TreeGrafter"/>
</dbReference>
<dbReference type="SMART" id="SM00212">
    <property type="entry name" value="UBCc"/>
    <property type="match status" value="1"/>
</dbReference>
<proteinExistence type="predicted"/>
<keyword evidence="2" id="KW-0833">Ubl conjugation pathway</keyword>
<evidence type="ECO:0000259" key="3">
    <source>
        <dbReference type="PROSITE" id="PS50127"/>
    </source>
</evidence>
<dbReference type="InterPro" id="IPR000608">
    <property type="entry name" value="UBC"/>
</dbReference>
<dbReference type="Gene3D" id="3.10.110.10">
    <property type="entry name" value="Ubiquitin Conjugating Enzyme"/>
    <property type="match status" value="1"/>
</dbReference>
<dbReference type="InterPro" id="IPR016135">
    <property type="entry name" value="UBQ-conjugating_enzyme/RWD"/>
</dbReference>
<evidence type="ECO:0000256" key="2">
    <source>
        <dbReference type="ARBA" id="ARBA00022786"/>
    </source>
</evidence>
<dbReference type="PANTHER" id="PTHR46116:SF20">
    <property type="entry name" value="OS09G0294300 PROTEIN"/>
    <property type="match status" value="1"/>
</dbReference>
<keyword evidence="1" id="KW-0808">Transferase</keyword>
<protein>
    <recommendedName>
        <fullName evidence="3">UBC core domain-containing protein</fullName>
    </recommendedName>
</protein>
<dbReference type="PROSITE" id="PS50127">
    <property type="entry name" value="UBC_2"/>
    <property type="match status" value="1"/>
</dbReference>
<feature type="domain" description="UBC core" evidence="3">
    <location>
        <begin position="1"/>
        <end position="132"/>
    </location>
</feature>
<evidence type="ECO:0000313" key="4">
    <source>
        <dbReference type="EMBL" id="JAD87300.1"/>
    </source>
</evidence>
<sequence>MDLLRAVIVGPAGTPYHDGLFFFDVYFPSRYPSTPPLVNYRSGGLRLNPNLYECGKVCLSLLNTWSGSGCEMWNPSNSTMLQVLVSIQALVLNAKPYFNEPGYAMQANTSHGEKLSMAYNEETFLLSCRTIMYSLRNPPKHFEDFIVGHFRNCGRKILKGCKAYMDGAQVGCLVGDGVQDVDEGDKSCSDNFKVSLKKLFVDLFMEFTNIGVDCNEFQNPGAPKATADTTLRF</sequence>
<organism evidence="4">
    <name type="scientific">Arundo donax</name>
    <name type="common">Giant reed</name>
    <name type="synonym">Donax arundinaceus</name>
    <dbReference type="NCBI Taxonomy" id="35708"/>
    <lineage>
        <taxon>Eukaryota</taxon>
        <taxon>Viridiplantae</taxon>
        <taxon>Streptophyta</taxon>
        <taxon>Embryophyta</taxon>
        <taxon>Tracheophyta</taxon>
        <taxon>Spermatophyta</taxon>
        <taxon>Magnoliopsida</taxon>
        <taxon>Liliopsida</taxon>
        <taxon>Poales</taxon>
        <taxon>Poaceae</taxon>
        <taxon>PACMAD clade</taxon>
        <taxon>Arundinoideae</taxon>
        <taxon>Arundineae</taxon>
        <taxon>Arundo</taxon>
    </lineage>
</organism>